<evidence type="ECO:0000313" key="10">
    <source>
        <dbReference type="Proteomes" id="UP000260351"/>
    </source>
</evidence>
<dbReference type="Gene3D" id="3.40.50.150">
    <property type="entry name" value="Vaccinia Virus protein VP39"/>
    <property type="match status" value="2"/>
</dbReference>
<dbReference type="Proteomes" id="UP000260351">
    <property type="component" value="Unassembled WGS sequence"/>
</dbReference>
<dbReference type="InterPro" id="IPR019614">
    <property type="entry name" value="SAM-dep_methyl-trfase"/>
</dbReference>
<dbReference type="InterPro" id="IPR054170">
    <property type="entry name" value="RlmL_1st"/>
</dbReference>
<dbReference type="AlphaFoldDB" id="A0A3E1K5F9"/>
<comment type="subcellular location">
    <subcellularLocation>
        <location evidence="6">Cytoplasm</location>
    </subcellularLocation>
</comment>
<comment type="catalytic activity">
    <reaction evidence="6">
        <text>guanosine(2069) in 23S rRNA + S-adenosyl-L-methionine = N(2)-methylguanosine(2069) in 23S rRNA + S-adenosyl-L-homocysteine + H(+)</text>
        <dbReference type="Rhea" id="RHEA:43772"/>
        <dbReference type="Rhea" id="RHEA-COMP:10688"/>
        <dbReference type="Rhea" id="RHEA-COMP:10689"/>
        <dbReference type="ChEBI" id="CHEBI:15378"/>
        <dbReference type="ChEBI" id="CHEBI:57856"/>
        <dbReference type="ChEBI" id="CHEBI:59789"/>
        <dbReference type="ChEBI" id="CHEBI:74269"/>
        <dbReference type="ChEBI" id="CHEBI:74481"/>
        <dbReference type="EC" id="2.1.1.264"/>
    </reaction>
</comment>
<evidence type="ECO:0000256" key="7">
    <source>
        <dbReference type="PROSITE-ProRule" id="PRU00529"/>
    </source>
</evidence>
<keyword evidence="1 6" id="KW-0963">Cytoplasm</keyword>
<dbReference type="Pfam" id="PF02926">
    <property type="entry name" value="THUMP"/>
    <property type="match status" value="1"/>
</dbReference>
<evidence type="ECO:0000256" key="3">
    <source>
        <dbReference type="ARBA" id="ARBA00022603"/>
    </source>
</evidence>
<dbReference type="InterPro" id="IPR000241">
    <property type="entry name" value="RlmKL-like_Mtase"/>
</dbReference>
<evidence type="ECO:0000256" key="6">
    <source>
        <dbReference type="HAMAP-Rule" id="MF_01858"/>
    </source>
</evidence>
<dbReference type="EC" id="2.1.1.264" evidence="6"/>
<organism evidence="9 10">
    <name type="scientific">Wenzhouxiangella sediminis</name>
    <dbReference type="NCBI Taxonomy" id="1792836"/>
    <lineage>
        <taxon>Bacteria</taxon>
        <taxon>Pseudomonadati</taxon>
        <taxon>Pseudomonadota</taxon>
        <taxon>Gammaproteobacteria</taxon>
        <taxon>Chromatiales</taxon>
        <taxon>Wenzhouxiangellaceae</taxon>
        <taxon>Wenzhouxiangella</taxon>
    </lineage>
</organism>
<dbReference type="SUPFAM" id="SSF53335">
    <property type="entry name" value="S-adenosyl-L-methionine-dependent methyltransferases"/>
    <property type="match status" value="2"/>
</dbReference>
<dbReference type="SMART" id="SM00981">
    <property type="entry name" value="THUMP"/>
    <property type="match status" value="1"/>
</dbReference>
<dbReference type="NCBIfam" id="NF008748">
    <property type="entry name" value="PRK11783.1"/>
    <property type="match status" value="1"/>
</dbReference>
<name>A0A3E1K5F9_9GAMM</name>
<keyword evidence="7" id="KW-0694">RNA-binding</keyword>
<dbReference type="InterPro" id="IPR004114">
    <property type="entry name" value="THUMP_dom"/>
</dbReference>
<dbReference type="GO" id="GO:0005737">
    <property type="term" value="C:cytoplasm"/>
    <property type="evidence" value="ECO:0007669"/>
    <property type="project" value="UniProtKB-SubCell"/>
</dbReference>
<dbReference type="Pfam" id="PF22020">
    <property type="entry name" value="RlmL_1st"/>
    <property type="match status" value="1"/>
</dbReference>
<evidence type="ECO:0000256" key="4">
    <source>
        <dbReference type="ARBA" id="ARBA00022679"/>
    </source>
</evidence>
<dbReference type="EMBL" id="QUZK01000051">
    <property type="protein sequence ID" value="RFF29249.1"/>
    <property type="molecule type" value="Genomic_DNA"/>
</dbReference>
<dbReference type="PROSITE" id="PS51165">
    <property type="entry name" value="THUMP"/>
    <property type="match status" value="1"/>
</dbReference>
<dbReference type="InterPro" id="IPR029063">
    <property type="entry name" value="SAM-dependent_MTases_sf"/>
</dbReference>
<sequence length="706" mass="78796">MSERHSLFATAPRGLPDLLATELESLGLAGVHAQRGGVAFEGALADAYRACLWSRIANRVLLPIARFEADDDEGLYRGGLSIDWSQHMGPESTLAVDFTGIKAAISHSRFAAQRVKDAVVDQLRESTGARPSVDVREPDVRINVHMHRTSVTVAIDLSGDSLHKRGYRETGVAAPLKENLAAAMLYRADWPEIAAGGGGFVDPMCGSGTLAIEAAWMAADSAPGLLRTRFGFLRWRGHDDESWKNLVDEALDRQEAGLGRLPPIAAFDNDRRAVRLARANVELAGLSGRIHVERREISAASAPAGTDRGLVATNPPYGERIGEQHELLPLYLRLGETLRTRFPGWRAIVLNGAGCQIGLKPDKSWQCFNGPLECRLERFEIATESEGSRATPAEDLVNRLHKNERQLRKWLKRDNVTCYRLYDADIPEYALAVDVYGAESGRWLHVQEYEPPASVDPGKAQGRLRAALSAIPAATGVPPERMVFKVRRRQRGAEQYNRMSEQSRTPVVREGPCRLEVNLTDYLDTGLFLDHRPVRHWLGEQARGKRLLNLFCYTGAATVHAAVGGAASTTSVDLSKTYLAWLRRNLALNDRDERRHSTVHADAREWLANCQETFDLIFLDPPSFSNSKRMEGSLDVQRDHVAMIDDAMSCLSEEGTLVFSTNLRSFDLDSTLEERFAVEDRSRWSIPKDFERNRRIHRCWFIRHPA</sequence>
<comment type="similarity">
    <text evidence="6">Belongs to the methyltransferase superfamily. RlmKL family.</text>
</comment>
<keyword evidence="2 6" id="KW-0698">rRNA processing</keyword>
<keyword evidence="4 6" id="KW-0808">Transferase</keyword>
<dbReference type="Pfam" id="PF10672">
    <property type="entry name" value="Methyltrans_SAM"/>
    <property type="match status" value="1"/>
</dbReference>
<reference evidence="9 10" key="1">
    <citation type="submission" date="2018-08" db="EMBL/GenBank/DDBJ databases">
        <title>Wenzhouxiangella salilacus sp. nov., a novel bacterium isolated from a saline lake in Xinjiang Province, China.</title>
        <authorList>
            <person name="Han S."/>
        </authorList>
    </citation>
    <scope>NUCLEOTIDE SEQUENCE [LARGE SCALE GENOMIC DNA]</scope>
    <source>
        <strain evidence="9 10">XDB06</strain>
    </source>
</reference>
<keyword evidence="3 6" id="KW-0489">Methyltransferase</keyword>
<comment type="catalytic activity">
    <reaction evidence="6">
        <text>guanosine(2445) in 23S rRNA + S-adenosyl-L-methionine = N(2)-methylguanosine(2445) in 23S rRNA + S-adenosyl-L-homocysteine + H(+)</text>
        <dbReference type="Rhea" id="RHEA:42740"/>
        <dbReference type="Rhea" id="RHEA-COMP:10215"/>
        <dbReference type="Rhea" id="RHEA-COMP:10216"/>
        <dbReference type="ChEBI" id="CHEBI:15378"/>
        <dbReference type="ChEBI" id="CHEBI:57856"/>
        <dbReference type="ChEBI" id="CHEBI:59789"/>
        <dbReference type="ChEBI" id="CHEBI:74269"/>
        <dbReference type="ChEBI" id="CHEBI:74481"/>
        <dbReference type="EC" id="2.1.1.173"/>
    </reaction>
</comment>
<feature type="domain" description="THUMP" evidence="8">
    <location>
        <begin position="46"/>
        <end position="157"/>
    </location>
</feature>
<dbReference type="PANTHER" id="PTHR47313">
    <property type="entry name" value="RIBOSOMAL RNA LARGE SUBUNIT METHYLTRANSFERASE K/L"/>
    <property type="match status" value="1"/>
</dbReference>
<dbReference type="GO" id="GO:0070043">
    <property type="term" value="F:rRNA (guanine-N7-)-methyltransferase activity"/>
    <property type="evidence" value="ECO:0007669"/>
    <property type="project" value="UniProtKB-UniRule"/>
</dbReference>
<dbReference type="PANTHER" id="PTHR47313:SF1">
    <property type="entry name" value="RIBOSOMAL RNA LARGE SUBUNIT METHYLTRANSFERASE K_L"/>
    <property type="match status" value="1"/>
</dbReference>
<dbReference type="RefSeq" id="WP_116651804.1">
    <property type="nucleotide sequence ID" value="NZ_QUZK01000051.1"/>
</dbReference>
<dbReference type="Gene3D" id="3.30.2130.30">
    <property type="match status" value="1"/>
</dbReference>
<dbReference type="OrthoDB" id="9809404at2"/>
<evidence type="ECO:0000256" key="1">
    <source>
        <dbReference type="ARBA" id="ARBA00022490"/>
    </source>
</evidence>
<proteinExistence type="inferred from homology"/>
<comment type="caution">
    <text evidence="9">The sequence shown here is derived from an EMBL/GenBank/DDBJ whole genome shotgun (WGS) entry which is preliminary data.</text>
</comment>
<protein>
    <recommendedName>
        <fullName evidence="6">Ribosomal RNA large subunit methyltransferase K/L</fullName>
    </recommendedName>
    <domain>
        <recommendedName>
            <fullName evidence="6">23S rRNA m2G2445 methyltransferase</fullName>
            <ecNumber evidence="6">2.1.1.173</ecNumber>
        </recommendedName>
        <alternativeName>
            <fullName evidence="6">rRNA (guanine-N(2)-)-methyltransferase RlmL</fullName>
        </alternativeName>
    </domain>
    <domain>
        <recommendedName>
            <fullName evidence="6">23S rRNA m7G2069 methyltransferase</fullName>
            <ecNumber evidence="6">2.1.1.264</ecNumber>
        </recommendedName>
        <alternativeName>
            <fullName evidence="6">rRNA (guanine-N(7)-)-methyltransferase RlmK</fullName>
        </alternativeName>
    </domain>
</protein>
<evidence type="ECO:0000259" key="8">
    <source>
        <dbReference type="PROSITE" id="PS51165"/>
    </source>
</evidence>
<comment type="function">
    <text evidence="6">Specifically methylates the guanine in position 2445 (m2G2445) and the guanine in position 2069 (m7G2069) of 23S rRNA.</text>
</comment>
<keyword evidence="5 6" id="KW-0949">S-adenosyl-L-methionine</keyword>
<dbReference type="InterPro" id="IPR017244">
    <property type="entry name" value="23SrRNA_methyltr_KL"/>
</dbReference>
<dbReference type="PIRSF" id="PIRSF037618">
    <property type="entry name" value="RNA_Mtase_bacteria_prd"/>
    <property type="match status" value="1"/>
</dbReference>
<evidence type="ECO:0000256" key="2">
    <source>
        <dbReference type="ARBA" id="ARBA00022552"/>
    </source>
</evidence>
<gene>
    <name evidence="6 9" type="primary">rlmL</name>
    <name evidence="9" type="ORF">DZC52_14195</name>
</gene>
<dbReference type="CDD" id="cd11715">
    <property type="entry name" value="THUMP_AdoMetMT"/>
    <property type="match status" value="1"/>
</dbReference>
<keyword evidence="10" id="KW-1185">Reference proteome</keyword>
<dbReference type="EC" id="2.1.1.173" evidence="6"/>
<dbReference type="PROSITE" id="PS01261">
    <property type="entry name" value="UPF0020"/>
    <property type="match status" value="1"/>
</dbReference>
<dbReference type="Pfam" id="PF01170">
    <property type="entry name" value="UPF0020"/>
    <property type="match status" value="1"/>
</dbReference>
<evidence type="ECO:0000313" key="9">
    <source>
        <dbReference type="EMBL" id="RFF29249.1"/>
    </source>
</evidence>
<dbReference type="InterPro" id="IPR053943">
    <property type="entry name" value="RlmKL-like_Mtase_CS"/>
</dbReference>
<dbReference type="CDD" id="cd02440">
    <property type="entry name" value="AdoMet_MTases"/>
    <property type="match status" value="1"/>
</dbReference>
<dbReference type="GO" id="GO:0052915">
    <property type="term" value="F:23S rRNA (guanine(2445)-N(2))-methyltransferase activity"/>
    <property type="evidence" value="ECO:0007669"/>
    <property type="project" value="UniProtKB-UniRule"/>
</dbReference>
<evidence type="ECO:0000256" key="5">
    <source>
        <dbReference type="ARBA" id="ARBA00022691"/>
    </source>
</evidence>
<dbReference type="Gene3D" id="3.30.750.80">
    <property type="entry name" value="RNA methyltransferase domain (HRMD) like"/>
    <property type="match status" value="1"/>
</dbReference>
<dbReference type="GO" id="GO:0003723">
    <property type="term" value="F:RNA binding"/>
    <property type="evidence" value="ECO:0007669"/>
    <property type="project" value="UniProtKB-UniRule"/>
</dbReference>
<dbReference type="HAMAP" id="MF_01858">
    <property type="entry name" value="23SrRNA_methyltr_KL"/>
    <property type="match status" value="1"/>
</dbReference>
<accession>A0A3E1K5F9</accession>